<keyword evidence="12" id="KW-1185">Reference proteome</keyword>
<keyword evidence="6" id="KW-1133">Transmembrane helix</keyword>
<gene>
    <name evidence="11" type="ORF">EVOR1521_LOCUS23376</name>
</gene>
<evidence type="ECO:0000256" key="9">
    <source>
        <dbReference type="ARBA" id="ARBA00023180"/>
    </source>
</evidence>
<proteinExistence type="inferred from homology"/>
<evidence type="ECO:0000256" key="7">
    <source>
        <dbReference type="ARBA" id="ARBA00023034"/>
    </source>
</evidence>
<dbReference type="EMBL" id="CAUJNA010003352">
    <property type="protein sequence ID" value="CAJ1399925.1"/>
    <property type="molecule type" value="Genomic_DNA"/>
</dbReference>
<evidence type="ECO:0000256" key="4">
    <source>
        <dbReference type="ARBA" id="ARBA00022692"/>
    </source>
</evidence>
<dbReference type="GO" id="GO:0009247">
    <property type="term" value="P:glycolipid biosynthetic process"/>
    <property type="evidence" value="ECO:0007669"/>
    <property type="project" value="InterPro"/>
</dbReference>
<comment type="subcellular location">
    <subcellularLocation>
        <location evidence="1">Golgi apparatus membrane</location>
        <topology evidence="1">Single-pass type II membrane protein</topology>
    </subcellularLocation>
</comment>
<dbReference type="GO" id="GO:0001733">
    <property type="term" value="F:galactosylceramide sulfotransferase activity"/>
    <property type="evidence" value="ECO:0007669"/>
    <property type="project" value="InterPro"/>
</dbReference>
<feature type="signal peptide" evidence="10">
    <location>
        <begin position="1"/>
        <end position="19"/>
    </location>
</feature>
<evidence type="ECO:0000313" key="11">
    <source>
        <dbReference type="EMBL" id="CAJ1399925.1"/>
    </source>
</evidence>
<reference evidence="11" key="1">
    <citation type="submission" date="2023-08" db="EMBL/GenBank/DDBJ databases">
        <authorList>
            <person name="Chen Y."/>
            <person name="Shah S."/>
            <person name="Dougan E. K."/>
            <person name="Thang M."/>
            <person name="Chan C."/>
        </authorList>
    </citation>
    <scope>NUCLEOTIDE SEQUENCE</scope>
</reference>
<evidence type="ECO:0000256" key="1">
    <source>
        <dbReference type="ARBA" id="ARBA00004323"/>
    </source>
</evidence>
<keyword evidence="9" id="KW-0325">Glycoprotein</keyword>
<keyword evidence="8" id="KW-0472">Membrane</keyword>
<dbReference type="AlphaFoldDB" id="A0AA36J5D3"/>
<sequence>MLTARCFSTWLQWLRGCLAAPSRLFRGWPPAKRAPRGCSAAMVPTLLLLPVLAAASLAADCDNQAVSAGLLQSSRWTHTSSVSPAIGLVKTHKTAGSTLSVIFERLALHLNRSILLPTCEDPSHLGYPDAFPGEAVEKLHGGPRHQFDMVLHHAVFNKTSFNAYLRPAPFFVSILRDPSSHVVSVYNFFRKRVTPRWGSIDDFISYLKAARQERPVPRYVNFHAHDLGFYEAGYTPNASSREVKEFVSTLLPSFSLPTGLMMMTEFFDEGLILLKTRLNLPLSAVSYYSMKTNHKSYEYPSDHQLQQMLQLASNIDLQVYPIFNQSFASAWQMRTAAMDEELTWLKARNEALNASCHVSETEPPCAKEFTVDSDCVDYDDMRMRLGIAACEKKPCQ</sequence>
<evidence type="ECO:0000256" key="2">
    <source>
        <dbReference type="ARBA" id="ARBA00008124"/>
    </source>
</evidence>
<keyword evidence="4" id="KW-0812">Transmembrane</keyword>
<evidence type="ECO:0000256" key="10">
    <source>
        <dbReference type="SAM" id="SignalP"/>
    </source>
</evidence>
<dbReference type="PANTHER" id="PTHR14647:SF87">
    <property type="entry name" value="PUTATIVE-RELATED"/>
    <property type="match status" value="1"/>
</dbReference>
<dbReference type="GO" id="GO:0000139">
    <property type="term" value="C:Golgi membrane"/>
    <property type="evidence" value="ECO:0007669"/>
    <property type="project" value="UniProtKB-SubCell"/>
</dbReference>
<evidence type="ECO:0000256" key="3">
    <source>
        <dbReference type="ARBA" id="ARBA00022679"/>
    </source>
</evidence>
<protein>
    <submittedName>
        <fullName evidence="11">Uncharacterized protein</fullName>
    </submittedName>
</protein>
<comment type="caution">
    <text evidence="11">The sequence shown here is derived from an EMBL/GenBank/DDBJ whole genome shotgun (WGS) entry which is preliminary data.</text>
</comment>
<dbReference type="SUPFAM" id="SSF52540">
    <property type="entry name" value="P-loop containing nucleoside triphosphate hydrolases"/>
    <property type="match status" value="1"/>
</dbReference>
<evidence type="ECO:0000256" key="6">
    <source>
        <dbReference type="ARBA" id="ARBA00022989"/>
    </source>
</evidence>
<dbReference type="Proteomes" id="UP001178507">
    <property type="component" value="Unassembled WGS sequence"/>
</dbReference>
<dbReference type="InterPro" id="IPR027417">
    <property type="entry name" value="P-loop_NTPase"/>
</dbReference>
<name>A0AA36J5D3_9DINO</name>
<keyword evidence="10" id="KW-0732">Signal</keyword>
<organism evidence="11 12">
    <name type="scientific">Effrenium voratum</name>
    <dbReference type="NCBI Taxonomy" id="2562239"/>
    <lineage>
        <taxon>Eukaryota</taxon>
        <taxon>Sar</taxon>
        <taxon>Alveolata</taxon>
        <taxon>Dinophyceae</taxon>
        <taxon>Suessiales</taxon>
        <taxon>Symbiodiniaceae</taxon>
        <taxon>Effrenium</taxon>
    </lineage>
</organism>
<dbReference type="Pfam" id="PF06990">
    <property type="entry name" value="Gal-3-0_sulfotr"/>
    <property type="match status" value="1"/>
</dbReference>
<comment type="similarity">
    <text evidence="2">Belongs to the galactose-3-O-sulfotransferase family.</text>
</comment>
<dbReference type="PANTHER" id="PTHR14647">
    <property type="entry name" value="GALACTOSE-3-O-SULFOTRANSFERASE"/>
    <property type="match status" value="1"/>
</dbReference>
<accession>A0AA36J5D3</accession>
<evidence type="ECO:0000256" key="5">
    <source>
        <dbReference type="ARBA" id="ARBA00022968"/>
    </source>
</evidence>
<dbReference type="Gene3D" id="3.40.50.300">
    <property type="entry name" value="P-loop containing nucleotide triphosphate hydrolases"/>
    <property type="match status" value="1"/>
</dbReference>
<keyword evidence="7" id="KW-0333">Golgi apparatus</keyword>
<evidence type="ECO:0000256" key="8">
    <source>
        <dbReference type="ARBA" id="ARBA00023136"/>
    </source>
</evidence>
<keyword evidence="5" id="KW-0735">Signal-anchor</keyword>
<dbReference type="InterPro" id="IPR009729">
    <property type="entry name" value="Gal-3-0_sulfotransfrase"/>
</dbReference>
<keyword evidence="3" id="KW-0808">Transferase</keyword>
<feature type="chain" id="PRO_5041301172" evidence="10">
    <location>
        <begin position="20"/>
        <end position="396"/>
    </location>
</feature>
<evidence type="ECO:0000313" key="12">
    <source>
        <dbReference type="Proteomes" id="UP001178507"/>
    </source>
</evidence>